<evidence type="ECO:0000256" key="2">
    <source>
        <dbReference type="ARBA" id="ARBA00022490"/>
    </source>
</evidence>
<dbReference type="GO" id="GO:0006450">
    <property type="term" value="P:regulation of translational fidelity"/>
    <property type="evidence" value="ECO:0007669"/>
    <property type="project" value="TreeGrafter"/>
</dbReference>
<dbReference type="GO" id="GO:0005524">
    <property type="term" value="F:ATP binding"/>
    <property type="evidence" value="ECO:0007669"/>
    <property type="project" value="UniProtKB-UniRule"/>
</dbReference>
<dbReference type="InterPro" id="IPR023535">
    <property type="entry name" value="TC-AMP_synthase"/>
</dbReference>
<evidence type="ECO:0000256" key="10">
    <source>
        <dbReference type="SAM" id="MobiDB-lite"/>
    </source>
</evidence>
<accession>A0A450ZX09</accession>
<dbReference type="SUPFAM" id="SSF55821">
    <property type="entry name" value="YrdC/RibB"/>
    <property type="match status" value="1"/>
</dbReference>
<dbReference type="GO" id="GO:0002949">
    <property type="term" value="P:tRNA threonylcarbamoyladenosine modification"/>
    <property type="evidence" value="ECO:0007669"/>
    <property type="project" value="UniProtKB-UniRule"/>
</dbReference>
<dbReference type="Pfam" id="PF01300">
    <property type="entry name" value="Sua5_yciO_yrdC"/>
    <property type="match status" value="1"/>
</dbReference>
<evidence type="ECO:0000256" key="7">
    <source>
        <dbReference type="ARBA" id="ARBA00022840"/>
    </source>
</evidence>
<evidence type="ECO:0000259" key="11">
    <source>
        <dbReference type="PROSITE" id="PS51163"/>
    </source>
</evidence>
<evidence type="ECO:0000256" key="6">
    <source>
        <dbReference type="ARBA" id="ARBA00022741"/>
    </source>
</evidence>
<keyword evidence="3 9" id="KW-0808">Transferase</keyword>
<feature type="domain" description="YrdC-like" evidence="11">
    <location>
        <begin position="6"/>
        <end position="189"/>
    </location>
</feature>
<proteinExistence type="inferred from homology"/>
<keyword evidence="4 9" id="KW-0819">tRNA processing</keyword>
<evidence type="ECO:0000313" key="13">
    <source>
        <dbReference type="EMBL" id="VFK58288.1"/>
    </source>
</evidence>
<evidence type="ECO:0000256" key="1">
    <source>
        <dbReference type="ARBA" id="ARBA00004496"/>
    </source>
</evidence>
<dbReference type="PANTHER" id="PTHR17490">
    <property type="entry name" value="SUA5"/>
    <property type="match status" value="1"/>
</dbReference>
<dbReference type="EMBL" id="CAADFT010000027">
    <property type="protein sequence ID" value="VFK43606.1"/>
    <property type="molecule type" value="Genomic_DNA"/>
</dbReference>
<comment type="catalytic activity">
    <reaction evidence="8 9">
        <text>L-threonine + hydrogencarbonate + ATP = L-threonylcarbamoyladenylate + diphosphate + H2O</text>
        <dbReference type="Rhea" id="RHEA:36407"/>
        <dbReference type="ChEBI" id="CHEBI:15377"/>
        <dbReference type="ChEBI" id="CHEBI:17544"/>
        <dbReference type="ChEBI" id="CHEBI:30616"/>
        <dbReference type="ChEBI" id="CHEBI:33019"/>
        <dbReference type="ChEBI" id="CHEBI:57926"/>
        <dbReference type="ChEBI" id="CHEBI:73682"/>
        <dbReference type="EC" id="2.7.7.87"/>
    </reaction>
</comment>
<name>A0A450ZX09_9GAMM</name>
<dbReference type="EC" id="2.7.7.87" evidence="9"/>
<keyword evidence="6 9" id="KW-0547">Nucleotide-binding</keyword>
<comment type="similarity">
    <text evidence="9">Belongs to the SUA5 family. TsaC subfamily.</text>
</comment>
<dbReference type="InterPro" id="IPR006070">
    <property type="entry name" value="Sua5-like_dom"/>
</dbReference>
<dbReference type="GO" id="GO:0005737">
    <property type="term" value="C:cytoplasm"/>
    <property type="evidence" value="ECO:0007669"/>
    <property type="project" value="UniProtKB-SubCell"/>
</dbReference>
<dbReference type="PROSITE" id="PS51163">
    <property type="entry name" value="YRDC"/>
    <property type="match status" value="1"/>
</dbReference>
<evidence type="ECO:0000256" key="8">
    <source>
        <dbReference type="ARBA" id="ARBA00048366"/>
    </source>
</evidence>
<dbReference type="AlphaFoldDB" id="A0A450ZX09"/>
<sequence length="189" mass="20456">MTNHATWHLRRAAGILRRGGIIAYPTEAVFGLGCDPENGDAARRLLALKSRDISQGLILIAAGFSQLRPFVEPLCQGHMRVIRASWPGPVTWILPARQTTPKYLTGRHASLAVRVSAEPSVVALCERFGGALVSTSANVSGHPPARTALDVRRYFGRRLDYILPGSVGGQRRPSEIRDGSTGRVLRPGS</sequence>
<keyword evidence="2 9" id="KW-0963">Cytoplasm</keyword>
<evidence type="ECO:0000256" key="5">
    <source>
        <dbReference type="ARBA" id="ARBA00022695"/>
    </source>
</evidence>
<dbReference type="PANTHER" id="PTHR17490:SF18">
    <property type="entry name" value="THREONYLCARBAMOYL-AMP SYNTHASE"/>
    <property type="match status" value="1"/>
</dbReference>
<evidence type="ECO:0000256" key="4">
    <source>
        <dbReference type="ARBA" id="ARBA00022694"/>
    </source>
</evidence>
<comment type="subcellular location">
    <subcellularLocation>
        <location evidence="1 9">Cytoplasm</location>
    </subcellularLocation>
</comment>
<dbReference type="InterPro" id="IPR050156">
    <property type="entry name" value="TC-AMP_synthase_SUA5"/>
</dbReference>
<gene>
    <name evidence="9" type="primary">tsaC</name>
    <name evidence="12" type="ORF">BECKTC1821E_GA0114239_102723</name>
    <name evidence="13" type="ORF">BECKTC1821F_GA0114240_102323</name>
</gene>
<evidence type="ECO:0000256" key="9">
    <source>
        <dbReference type="HAMAP-Rule" id="MF_01852"/>
    </source>
</evidence>
<reference evidence="13" key="1">
    <citation type="submission" date="2019-02" db="EMBL/GenBank/DDBJ databases">
        <authorList>
            <person name="Gruber-Vodicka R. H."/>
            <person name="Seah K. B. B."/>
        </authorList>
    </citation>
    <scope>NUCLEOTIDE SEQUENCE</scope>
    <source>
        <strain evidence="12">BECK_BZ125</strain>
        <strain evidence="13">BECK_BZ126</strain>
    </source>
</reference>
<dbReference type="Gene3D" id="3.90.870.10">
    <property type="entry name" value="DHBP synthase"/>
    <property type="match status" value="1"/>
</dbReference>
<dbReference type="EMBL" id="CAADFW010000023">
    <property type="protein sequence ID" value="VFK58288.1"/>
    <property type="molecule type" value="Genomic_DNA"/>
</dbReference>
<organism evidence="13">
    <name type="scientific">Candidatus Kentrum sp. TC</name>
    <dbReference type="NCBI Taxonomy" id="2126339"/>
    <lineage>
        <taxon>Bacteria</taxon>
        <taxon>Pseudomonadati</taxon>
        <taxon>Pseudomonadota</taxon>
        <taxon>Gammaproteobacteria</taxon>
        <taxon>Candidatus Kentrum</taxon>
    </lineage>
</organism>
<dbReference type="FunFam" id="3.90.870.10:FF:000004">
    <property type="entry name" value="Threonylcarbamoyl-AMP synthase"/>
    <property type="match status" value="1"/>
</dbReference>
<evidence type="ECO:0000256" key="3">
    <source>
        <dbReference type="ARBA" id="ARBA00022679"/>
    </source>
</evidence>
<keyword evidence="5 9" id="KW-0548">Nucleotidyltransferase</keyword>
<dbReference type="GO" id="GO:0061710">
    <property type="term" value="F:L-threonylcarbamoyladenylate synthase"/>
    <property type="evidence" value="ECO:0007669"/>
    <property type="project" value="UniProtKB-EC"/>
</dbReference>
<keyword evidence="7 9" id="KW-0067">ATP-binding</keyword>
<protein>
    <recommendedName>
        <fullName evidence="9">Threonylcarbamoyl-AMP synthase</fullName>
        <shortName evidence="9">TC-AMP synthase</shortName>
        <ecNumber evidence="9">2.7.7.87</ecNumber>
    </recommendedName>
    <alternativeName>
        <fullName evidence="9">L-threonylcarbamoyladenylate synthase</fullName>
    </alternativeName>
    <alternativeName>
        <fullName evidence="9">t(6)A37 threonylcarbamoyladenosine biosynthesis protein TsaC</fullName>
    </alternativeName>
    <alternativeName>
        <fullName evidence="9">tRNA threonylcarbamoyladenosine biosynthesis protein TsaC</fullName>
    </alternativeName>
</protein>
<dbReference type="HAMAP" id="MF_01852">
    <property type="entry name" value="TsaC"/>
    <property type="match status" value="1"/>
</dbReference>
<dbReference type="GO" id="GO:0000049">
    <property type="term" value="F:tRNA binding"/>
    <property type="evidence" value="ECO:0007669"/>
    <property type="project" value="TreeGrafter"/>
</dbReference>
<feature type="region of interest" description="Disordered" evidence="10">
    <location>
        <begin position="169"/>
        <end position="189"/>
    </location>
</feature>
<evidence type="ECO:0000313" key="12">
    <source>
        <dbReference type="EMBL" id="VFK43606.1"/>
    </source>
</evidence>
<dbReference type="GO" id="GO:0003725">
    <property type="term" value="F:double-stranded RNA binding"/>
    <property type="evidence" value="ECO:0007669"/>
    <property type="project" value="InterPro"/>
</dbReference>
<dbReference type="InterPro" id="IPR017945">
    <property type="entry name" value="DHBP_synth_RibB-like_a/b_dom"/>
</dbReference>
<comment type="function">
    <text evidence="9">Required for the formation of a threonylcarbamoyl group on adenosine at position 37 (t(6)A37) in tRNAs that read codons beginning with adenine. Catalyzes the conversion of L-threonine, HCO(3)(-)/CO(2) and ATP to give threonylcarbamoyl-AMP (TC-AMP) as the acyladenylate intermediate, with the release of diphosphate.</text>
</comment>